<comment type="similarity">
    <text evidence="3">Belongs to the FliG family.</text>
</comment>
<keyword evidence="9" id="KW-0975">Bacterial flagellum</keyword>
<dbReference type="GO" id="GO:0071973">
    <property type="term" value="P:bacterial-type flagellum-dependent cell motility"/>
    <property type="evidence" value="ECO:0007669"/>
    <property type="project" value="InterPro"/>
</dbReference>
<evidence type="ECO:0000256" key="1">
    <source>
        <dbReference type="ARBA" id="ARBA00004117"/>
    </source>
</evidence>
<comment type="subcellular location">
    <subcellularLocation>
        <location evidence="1">Bacterial flagellum basal body</location>
    </subcellularLocation>
    <subcellularLocation>
        <location evidence="2">Cell membrane</location>
        <topology evidence="2">Peripheral membrane protein</topology>
        <orientation evidence="2">Cytoplasmic side</orientation>
    </subcellularLocation>
</comment>
<dbReference type="EMBL" id="DWWA01000041">
    <property type="protein sequence ID" value="HJC72784.1"/>
    <property type="molecule type" value="Genomic_DNA"/>
</dbReference>
<dbReference type="GO" id="GO:0005886">
    <property type="term" value="C:plasma membrane"/>
    <property type="evidence" value="ECO:0007669"/>
    <property type="project" value="UniProtKB-SubCell"/>
</dbReference>
<name>A0A9D2Q6B4_9FIRM</name>
<evidence type="ECO:0000256" key="6">
    <source>
        <dbReference type="ARBA" id="ARBA00022500"/>
    </source>
</evidence>
<dbReference type="NCBIfam" id="TIGR00207">
    <property type="entry name" value="fliG"/>
    <property type="match status" value="1"/>
</dbReference>
<dbReference type="PANTHER" id="PTHR30534:SF0">
    <property type="entry name" value="FLAGELLAR MOTOR SWITCH PROTEIN FLIG"/>
    <property type="match status" value="1"/>
</dbReference>
<evidence type="ECO:0000256" key="4">
    <source>
        <dbReference type="ARBA" id="ARBA00021870"/>
    </source>
</evidence>
<evidence type="ECO:0000259" key="11">
    <source>
        <dbReference type="Pfam" id="PF14841"/>
    </source>
</evidence>
<protein>
    <recommendedName>
        <fullName evidence="4">Flagellar motor switch protein FliG</fullName>
    </recommendedName>
</protein>
<keyword evidence="5" id="KW-1003">Cell membrane</keyword>
<comment type="caution">
    <text evidence="13">The sequence shown here is derived from an EMBL/GenBank/DDBJ whole genome shotgun (WGS) entry which is preliminary data.</text>
</comment>
<sequence>MAAGQKKKPVLTPAARVAAVIVALGKEEAAEVYKFLKEEEIETISLEVAKLHNLSQEDLQEIVDDFYGLCVTQKVISEGGVIYARDVLEKAFGPEQAKDYMERISQAMQTRPFDFVRKTNYRSLMMMVQNEMPQTIAFILSYAKADQSSKIISELPREIQLEVVRRIASLESVSPEIVGLVEQVMERRCSSIVSQDFTEIGGVNYVADIMNHTDRATEKHIFEELNKTDPELSENIRKLMFVFEDITILDDMSIQRVLRDVDTQDLAVAIKGSNEEVKNTLLSNMSTRARENLLSDIEYLRNVRMRDVEEAQQRIVGVIRALEETGEIVISRGEEDEIIA</sequence>
<keyword evidence="13" id="KW-0969">Cilium</keyword>
<evidence type="ECO:0000259" key="10">
    <source>
        <dbReference type="Pfam" id="PF01706"/>
    </source>
</evidence>
<proteinExistence type="inferred from homology"/>
<keyword evidence="6" id="KW-0145">Chemotaxis</keyword>
<dbReference type="PIRSF" id="PIRSF003161">
    <property type="entry name" value="FliG"/>
    <property type="match status" value="1"/>
</dbReference>
<dbReference type="PANTHER" id="PTHR30534">
    <property type="entry name" value="FLAGELLAR MOTOR SWITCH PROTEIN FLIG"/>
    <property type="match status" value="1"/>
</dbReference>
<evidence type="ECO:0000256" key="3">
    <source>
        <dbReference type="ARBA" id="ARBA00010299"/>
    </source>
</evidence>
<dbReference type="InterPro" id="IPR028263">
    <property type="entry name" value="FliG_N"/>
</dbReference>
<dbReference type="GO" id="GO:0003774">
    <property type="term" value="F:cytoskeletal motor activity"/>
    <property type="evidence" value="ECO:0007669"/>
    <property type="project" value="InterPro"/>
</dbReference>
<dbReference type="InterPro" id="IPR000090">
    <property type="entry name" value="Flg_Motor_Flig"/>
</dbReference>
<dbReference type="AlphaFoldDB" id="A0A9D2Q6B4"/>
<evidence type="ECO:0000256" key="7">
    <source>
        <dbReference type="ARBA" id="ARBA00022779"/>
    </source>
</evidence>
<reference evidence="13" key="1">
    <citation type="journal article" date="2021" name="PeerJ">
        <title>Extensive microbial diversity within the chicken gut microbiome revealed by metagenomics and culture.</title>
        <authorList>
            <person name="Gilroy R."/>
            <person name="Ravi A."/>
            <person name="Getino M."/>
            <person name="Pursley I."/>
            <person name="Horton D.L."/>
            <person name="Alikhan N.F."/>
            <person name="Baker D."/>
            <person name="Gharbi K."/>
            <person name="Hall N."/>
            <person name="Watson M."/>
            <person name="Adriaenssens E.M."/>
            <person name="Foster-Nyarko E."/>
            <person name="Jarju S."/>
            <person name="Secka A."/>
            <person name="Antonio M."/>
            <person name="Oren A."/>
            <person name="Chaudhuri R.R."/>
            <person name="La Ragione R."/>
            <person name="Hildebrand F."/>
            <person name="Pallen M.J."/>
        </authorList>
    </citation>
    <scope>NUCLEOTIDE SEQUENCE</scope>
    <source>
        <strain evidence="13">5933</strain>
    </source>
</reference>
<dbReference type="GO" id="GO:0006935">
    <property type="term" value="P:chemotaxis"/>
    <property type="evidence" value="ECO:0007669"/>
    <property type="project" value="UniProtKB-KW"/>
</dbReference>
<dbReference type="PRINTS" id="PR00954">
    <property type="entry name" value="FLGMOTORFLIG"/>
</dbReference>
<keyword evidence="7" id="KW-0283">Flagellar rotation</keyword>
<keyword evidence="13" id="KW-0966">Cell projection</keyword>
<gene>
    <name evidence="13" type="primary">fliG</name>
    <name evidence="13" type="ORF">H9698_08350</name>
</gene>
<dbReference type="Gene3D" id="1.10.220.30">
    <property type="match status" value="3"/>
</dbReference>
<dbReference type="InterPro" id="IPR011002">
    <property type="entry name" value="FliG_a-hlx"/>
</dbReference>
<dbReference type="InterPro" id="IPR032779">
    <property type="entry name" value="FliG_M"/>
</dbReference>
<evidence type="ECO:0000256" key="8">
    <source>
        <dbReference type="ARBA" id="ARBA00023136"/>
    </source>
</evidence>
<accession>A0A9D2Q6B4</accession>
<evidence type="ECO:0000313" key="13">
    <source>
        <dbReference type="EMBL" id="HJC72784.1"/>
    </source>
</evidence>
<dbReference type="Proteomes" id="UP000823918">
    <property type="component" value="Unassembled WGS sequence"/>
</dbReference>
<dbReference type="Pfam" id="PF01706">
    <property type="entry name" value="FliG_C"/>
    <property type="match status" value="1"/>
</dbReference>
<dbReference type="Pfam" id="PF14841">
    <property type="entry name" value="FliG_M"/>
    <property type="match status" value="1"/>
</dbReference>
<feature type="domain" description="Flagellar motor switch protein FliG C-terminal" evidence="10">
    <location>
        <begin position="223"/>
        <end position="330"/>
    </location>
</feature>
<dbReference type="GO" id="GO:0009425">
    <property type="term" value="C:bacterial-type flagellum basal body"/>
    <property type="evidence" value="ECO:0007669"/>
    <property type="project" value="UniProtKB-SubCell"/>
</dbReference>
<organism evidence="13 14">
    <name type="scientific">Candidatus Ruthenibacterium merdavium</name>
    <dbReference type="NCBI Taxonomy" id="2838752"/>
    <lineage>
        <taxon>Bacteria</taxon>
        <taxon>Bacillati</taxon>
        <taxon>Bacillota</taxon>
        <taxon>Clostridia</taxon>
        <taxon>Eubacteriales</taxon>
        <taxon>Oscillospiraceae</taxon>
        <taxon>Ruthenibacterium</taxon>
    </lineage>
</organism>
<feature type="domain" description="Flagellar motor switch protein FliG middle" evidence="11">
    <location>
        <begin position="122"/>
        <end position="195"/>
    </location>
</feature>
<dbReference type="SUPFAM" id="SSF48029">
    <property type="entry name" value="FliG"/>
    <property type="match status" value="2"/>
</dbReference>
<reference evidence="13" key="2">
    <citation type="submission" date="2021-04" db="EMBL/GenBank/DDBJ databases">
        <authorList>
            <person name="Gilroy R."/>
        </authorList>
    </citation>
    <scope>NUCLEOTIDE SEQUENCE</scope>
    <source>
        <strain evidence="13">5933</strain>
    </source>
</reference>
<evidence type="ECO:0000259" key="12">
    <source>
        <dbReference type="Pfam" id="PF14842"/>
    </source>
</evidence>
<evidence type="ECO:0000313" key="14">
    <source>
        <dbReference type="Proteomes" id="UP000823918"/>
    </source>
</evidence>
<feature type="domain" description="Flagellar motor switch protein FliG N-terminal" evidence="12">
    <location>
        <begin position="11"/>
        <end position="113"/>
    </location>
</feature>
<dbReference type="InterPro" id="IPR023087">
    <property type="entry name" value="Flg_Motor_Flig_C"/>
</dbReference>
<dbReference type="FunFam" id="1.10.220.30:FF:000001">
    <property type="entry name" value="Flagellar motor switch protein FliG"/>
    <property type="match status" value="1"/>
</dbReference>
<evidence type="ECO:0000256" key="2">
    <source>
        <dbReference type="ARBA" id="ARBA00004413"/>
    </source>
</evidence>
<evidence type="ECO:0000256" key="9">
    <source>
        <dbReference type="ARBA" id="ARBA00023143"/>
    </source>
</evidence>
<keyword evidence="13" id="KW-0282">Flagellum</keyword>
<keyword evidence="8" id="KW-0472">Membrane</keyword>
<evidence type="ECO:0000256" key="5">
    <source>
        <dbReference type="ARBA" id="ARBA00022475"/>
    </source>
</evidence>
<dbReference type="Pfam" id="PF14842">
    <property type="entry name" value="FliG_N"/>
    <property type="match status" value="1"/>
</dbReference>